<name>A0ABZ0HZ37_9GAMM</name>
<dbReference type="PANTHER" id="PTHR47894">
    <property type="entry name" value="HTH-TYPE TRANSCRIPTIONAL REGULATOR GADX"/>
    <property type="match status" value="1"/>
</dbReference>
<keyword evidence="6" id="KW-1185">Reference proteome</keyword>
<keyword evidence="1" id="KW-0805">Transcription regulation</keyword>
<evidence type="ECO:0000313" key="6">
    <source>
        <dbReference type="Proteomes" id="UP001626537"/>
    </source>
</evidence>
<proteinExistence type="predicted"/>
<dbReference type="Gene3D" id="1.10.10.60">
    <property type="entry name" value="Homeodomain-like"/>
    <property type="match status" value="1"/>
</dbReference>
<dbReference type="Proteomes" id="UP001626537">
    <property type="component" value="Chromosome"/>
</dbReference>
<gene>
    <name evidence="5" type="ORF">R0135_09460</name>
</gene>
<evidence type="ECO:0000259" key="4">
    <source>
        <dbReference type="PROSITE" id="PS01124"/>
    </source>
</evidence>
<protein>
    <submittedName>
        <fullName evidence="5">AraC family transcriptional regulator</fullName>
    </submittedName>
</protein>
<dbReference type="InterPro" id="IPR018060">
    <property type="entry name" value="HTH_AraC"/>
</dbReference>
<keyword evidence="2" id="KW-0238">DNA-binding</keyword>
<dbReference type="Pfam" id="PF12833">
    <property type="entry name" value="HTH_18"/>
    <property type="match status" value="1"/>
</dbReference>
<accession>A0ABZ0HZ37</accession>
<dbReference type="PROSITE" id="PS00041">
    <property type="entry name" value="HTH_ARAC_FAMILY_1"/>
    <property type="match status" value="1"/>
</dbReference>
<dbReference type="RefSeq" id="WP_407346579.1">
    <property type="nucleotide sequence ID" value="NZ_CP136864.1"/>
</dbReference>
<dbReference type="InterPro" id="IPR009057">
    <property type="entry name" value="Homeodomain-like_sf"/>
</dbReference>
<evidence type="ECO:0000256" key="2">
    <source>
        <dbReference type="ARBA" id="ARBA00023125"/>
    </source>
</evidence>
<feature type="domain" description="HTH araC/xylS-type" evidence="4">
    <location>
        <begin position="233"/>
        <end position="330"/>
    </location>
</feature>
<dbReference type="SUPFAM" id="SSF46689">
    <property type="entry name" value="Homeodomain-like"/>
    <property type="match status" value="1"/>
</dbReference>
<dbReference type="InterPro" id="IPR032687">
    <property type="entry name" value="AraC-type_N"/>
</dbReference>
<sequence>MSSSTPAPYVLILIDLAVEAGVDQDELLRGCSLAGVGMQEIGARVRDDDFRTLVDNTLRLTGDPALGLRLGKRLNLSAHAVLGQAFMTCRNLAEVIQLFERYYHLLAPDLVLEFHYGSDRLSISSPNTEAYLPLTFGLECIAAAMRNTLSGLLGDKQFPLRFEFPYPKPEYLAVYQEILGNDLHFDCDRATWSFPSELLNTELPSSNPALRQLYEAECARLLADLSDSANIPEQTLSLLRKLEGQYPKMPQVAAMLNMSPRTYRRRLMDEGLGFQELLDQVRAEHATRYLRERRLPIASIAYQLGFNDPSNFRRAYRRWTGNTPGAVRSAALQESP</sequence>
<evidence type="ECO:0000313" key="5">
    <source>
        <dbReference type="EMBL" id="WOJ92013.1"/>
    </source>
</evidence>
<evidence type="ECO:0000256" key="1">
    <source>
        <dbReference type="ARBA" id="ARBA00023015"/>
    </source>
</evidence>
<dbReference type="PROSITE" id="PS01124">
    <property type="entry name" value="HTH_ARAC_FAMILY_2"/>
    <property type="match status" value="1"/>
</dbReference>
<organism evidence="5 6">
    <name type="scientific">Congregibacter variabilis</name>
    <dbReference type="NCBI Taxonomy" id="3081200"/>
    <lineage>
        <taxon>Bacteria</taxon>
        <taxon>Pseudomonadati</taxon>
        <taxon>Pseudomonadota</taxon>
        <taxon>Gammaproteobacteria</taxon>
        <taxon>Cellvibrionales</taxon>
        <taxon>Halieaceae</taxon>
        <taxon>Congregibacter</taxon>
    </lineage>
</organism>
<dbReference type="Pfam" id="PF12625">
    <property type="entry name" value="Arabinose_bd"/>
    <property type="match status" value="1"/>
</dbReference>
<dbReference type="PANTHER" id="PTHR47894:SF1">
    <property type="entry name" value="HTH-TYPE TRANSCRIPTIONAL REGULATOR VQSM"/>
    <property type="match status" value="1"/>
</dbReference>
<evidence type="ECO:0000256" key="3">
    <source>
        <dbReference type="ARBA" id="ARBA00023163"/>
    </source>
</evidence>
<reference evidence="5 6" key="1">
    <citation type="submission" date="2023-10" db="EMBL/GenBank/DDBJ databases">
        <title>Two novel species belonging to the OM43/NOR5 clade.</title>
        <authorList>
            <person name="Park M."/>
        </authorList>
    </citation>
    <scope>NUCLEOTIDE SEQUENCE [LARGE SCALE GENOMIC DNA]</scope>
    <source>
        <strain evidence="5 6">IMCC43200</strain>
    </source>
</reference>
<dbReference type="SMART" id="SM00342">
    <property type="entry name" value="HTH_ARAC"/>
    <property type="match status" value="1"/>
</dbReference>
<keyword evidence="3" id="KW-0804">Transcription</keyword>
<dbReference type="InterPro" id="IPR018062">
    <property type="entry name" value="HTH_AraC-typ_CS"/>
</dbReference>
<dbReference type="EMBL" id="CP136864">
    <property type="protein sequence ID" value="WOJ92013.1"/>
    <property type="molecule type" value="Genomic_DNA"/>
</dbReference>